<gene>
    <name evidence="1" type="ORF">GF339_07905</name>
</gene>
<dbReference type="SUPFAM" id="SSF56112">
    <property type="entry name" value="Protein kinase-like (PK-like)"/>
    <property type="match status" value="1"/>
</dbReference>
<organism evidence="1 2">
    <name type="scientific">candidate division KSB3 bacterium</name>
    <dbReference type="NCBI Taxonomy" id="2044937"/>
    <lineage>
        <taxon>Bacteria</taxon>
        <taxon>candidate division KSB3</taxon>
    </lineage>
</organism>
<dbReference type="Proteomes" id="UP000649604">
    <property type="component" value="Unassembled WGS sequence"/>
</dbReference>
<accession>A0A9D5Q564</accession>
<dbReference type="InterPro" id="IPR011009">
    <property type="entry name" value="Kinase-like_dom_sf"/>
</dbReference>
<dbReference type="Pfam" id="PF06293">
    <property type="entry name" value="Kdo"/>
    <property type="match status" value="1"/>
</dbReference>
<name>A0A9D5Q564_9BACT</name>
<evidence type="ECO:0000313" key="1">
    <source>
        <dbReference type="EMBL" id="MBD3324494.1"/>
    </source>
</evidence>
<reference evidence="1" key="1">
    <citation type="submission" date="2019-11" db="EMBL/GenBank/DDBJ databases">
        <title>Microbial mats filling the niche in hypersaline microbial mats.</title>
        <authorList>
            <person name="Wong H.L."/>
            <person name="Macleod F.I."/>
            <person name="White R.A. III"/>
            <person name="Burns B.P."/>
        </authorList>
    </citation>
    <scope>NUCLEOTIDE SEQUENCE</scope>
    <source>
        <strain evidence="1">Rbin_158</strain>
    </source>
</reference>
<protein>
    <submittedName>
        <fullName evidence="1">Uncharacterized protein</fullName>
    </submittedName>
</protein>
<dbReference type="AlphaFoldDB" id="A0A9D5Q564"/>
<dbReference type="Gene3D" id="1.10.510.10">
    <property type="entry name" value="Transferase(Phosphotransferase) domain 1"/>
    <property type="match status" value="1"/>
</dbReference>
<dbReference type="EMBL" id="WJJP01000244">
    <property type="protein sequence ID" value="MBD3324494.1"/>
    <property type="molecule type" value="Genomic_DNA"/>
</dbReference>
<comment type="caution">
    <text evidence="1">The sequence shown here is derived from an EMBL/GenBank/DDBJ whole genome shotgun (WGS) entry which is preliminary data.</text>
</comment>
<proteinExistence type="predicted"/>
<evidence type="ECO:0000313" key="2">
    <source>
        <dbReference type="Proteomes" id="UP000649604"/>
    </source>
</evidence>
<sequence length="263" mass="30979">MNSEHPHPVPDLQHVLPEIPQEQRFWRLYVFPAWQGMFQSLADVRALLALLAHPEQVIQQNSRGEVFLVRYQDMRFVAKRSLLQENRRWTQFTSLYRSGESGRMMRNMAKLYELGLPVPEPVLALEKRRFGVVVVSWSVYRYLEGTPCTCAQARPIARMLKTLHQHGWVHRDPHVKNFLLHDGEIQILDCARARPWKSTYAQMYDLVLLEKCCSGSQSLAGYGIGERAWMYRLAKLQNLQIQRWRRVKRQARAFWHGYRSTGF</sequence>